<name>A0AAV9QGD0_9PEZI</name>
<sequence>MAKQLFLFLMGDARGVEDRKTGYEGLQYGDSNSISKHPTTHTDLKKGANGGSNNGHGHGQGELLPRFWLRTLTCTVVPLLITAYYAGLYAYWILRYDDGGPVAQGPPAGRWAYYICATGIGLSKYGLAGVEAGMLMDKRWAAKNAMQLMSHCEKTWSGPSGWFRMRTKPSPTWLVLAAVSLTPYIALPLSGSTLQLTTGYSASNSSTSYATLVGQRPDTFLDQNLQDVFTRSFNRWSTSTSSTLSSRSAYYVPADNSTLIDRTWLQSFPNTWPDWPAMSVFIAPQSTSVVAGDAWGLESTFNCTIVSDISQFTLLSQRNSDSSAPRCPPITFNSSDATPEYMGLPNLCDFDVYTLNPISNATLVDLNVLDSAFFPVGTMEMAVGYNKSEWESIPFSNLDPVTIEAALWQNPIEMVQTCAPLQRLASNALGTTVSGLQKSFRLDEVTSELTGQDDMTPKTLDAIGFRCQSRYRTGTATLDGRTGTYDDFSYSEASPMVSATPVPIATAIARIFRSEVSAALSLQDMYGQTALTDAIDSLPLDFTEGSNMDLNPMAYIASNVSWLQNIYKSADAFYRQPLYCDDQGNVNVSLTSTWQQLQLINSTQFMTSIIRAFKAYALEMARPRTTVQGSGSHQSQSQSALQWTDRLVRTVQPALIISSGHVSPVPVLVLLMVWATSCVVLGVVFGARRRWSETLDGFSMFRFGADFGNPNFQNHAFFSEEERSSTRHFSESAALLDTPGLVGDSRPESAVGYISLVDGPRDHAADRRKKYV</sequence>
<feature type="transmembrane region" description="Helical" evidence="2">
    <location>
        <begin position="173"/>
        <end position="191"/>
    </location>
</feature>
<dbReference type="Proteomes" id="UP001345827">
    <property type="component" value="Unassembled WGS sequence"/>
</dbReference>
<reference evidence="3 4" key="1">
    <citation type="submission" date="2023-06" db="EMBL/GenBank/DDBJ databases">
        <title>Black Yeasts Isolated from many extreme environments.</title>
        <authorList>
            <person name="Coleine C."/>
            <person name="Stajich J.E."/>
            <person name="Selbmann L."/>
        </authorList>
    </citation>
    <scope>NUCLEOTIDE SEQUENCE [LARGE SCALE GENOMIC DNA]</scope>
    <source>
        <strain evidence="3 4">CCFEE 5887</strain>
    </source>
</reference>
<feature type="region of interest" description="Disordered" evidence="1">
    <location>
        <begin position="27"/>
        <end position="56"/>
    </location>
</feature>
<feature type="transmembrane region" description="Helical" evidence="2">
    <location>
        <begin position="67"/>
        <end position="91"/>
    </location>
</feature>
<organism evidence="3 4">
    <name type="scientific">Vermiconidia calcicola</name>
    <dbReference type="NCBI Taxonomy" id="1690605"/>
    <lineage>
        <taxon>Eukaryota</taxon>
        <taxon>Fungi</taxon>
        <taxon>Dikarya</taxon>
        <taxon>Ascomycota</taxon>
        <taxon>Pezizomycotina</taxon>
        <taxon>Dothideomycetes</taxon>
        <taxon>Dothideomycetidae</taxon>
        <taxon>Mycosphaerellales</taxon>
        <taxon>Extremaceae</taxon>
        <taxon>Vermiconidia</taxon>
    </lineage>
</organism>
<dbReference type="AlphaFoldDB" id="A0AAV9QGD0"/>
<dbReference type="EMBL" id="JAXLQG010000002">
    <property type="protein sequence ID" value="KAK5543419.1"/>
    <property type="molecule type" value="Genomic_DNA"/>
</dbReference>
<keyword evidence="4" id="KW-1185">Reference proteome</keyword>
<keyword evidence="2" id="KW-0812">Transmembrane</keyword>
<feature type="transmembrane region" description="Helical" evidence="2">
    <location>
        <begin position="111"/>
        <end position="130"/>
    </location>
</feature>
<accession>A0AAV9QGD0</accession>
<comment type="caution">
    <text evidence="3">The sequence shown here is derived from an EMBL/GenBank/DDBJ whole genome shotgun (WGS) entry which is preliminary data.</text>
</comment>
<evidence type="ECO:0000313" key="3">
    <source>
        <dbReference type="EMBL" id="KAK5543419.1"/>
    </source>
</evidence>
<protein>
    <submittedName>
        <fullName evidence="3">Uncharacterized protein</fullName>
    </submittedName>
</protein>
<keyword evidence="2" id="KW-0472">Membrane</keyword>
<evidence type="ECO:0000256" key="2">
    <source>
        <dbReference type="SAM" id="Phobius"/>
    </source>
</evidence>
<feature type="transmembrane region" description="Helical" evidence="2">
    <location>
        <begin position="665"/>
        <end position="685"/>
    </location>
</feature>
<gene>
    <name evidence="3" type="ORF">LTR25_001032</name>
</gene>
<evidence type="ECO:0000313" key="4">
    <source>
        <dbReference type="Proteomes" id="UP001345827"/>
    </source>
</evidence>
<keyword evidence="2" id="KW-1133">Transmembrane helix</keyword>
<evidence type="ECO:0000256" key="1">
    <source>
        <dbReference type="SAM" id="MobiDB-lite"/>
    </source>
</evidence>
<proteinExistence type="predicted"/>